<dbReference type="InterPro" id="IPR004715">
    <property type="entry name" value="PTS_IIA_fruc"/>
</dbReference>
<evidence type="ECO:0000256" key="5">
    <source>
        <dbReference type="ARBA" id="ARBA00022683"/>
    </source>
</evidence>
<dbReference type="PANTHER" id="PTHR47738:SF2">
    <property type="entry name" value="PTS SYSTEM FRUCTOSE-LIKE EIIA COMPONENT"/>
    <property type="match status" value="1"/>
</dbReference>
<evidence type="ECO:0000256" key="4">
    <source>
        <dbReference type="ARBA" id="ARBA00022679"/>
    </source>
</evidence>
<dbReference type="PANTHER" id="PTHR47738">
    <property type="entry name" value="PTS SYSTEM FRUCTOSE-LIKE EIIA COMPONENT-RELATED"/>
    <property type="match status" value="1"/>
</dbReference>
<dbReference type="EMBL" id="JAUSUE010000019">
    <property type="protein sequence ID" value="MDQ0204627.1"/>
    <property type="molecule type" value="Genomic_DNA"/>
</dbReference>
<dbReference type="RefSeq" id="WP_307224916.1">
    <property type="nucleotide sequence ID" value="NZ_CP116940.1"/>
</dbReference>
<evidence type="ECO:0000259" key="6">
    <source>
        <dbReference type="PROSITE" id="PS51094"/>
    </source>
</evidence>
<protein>
    <submittedName>
        <fullName evidence="7">Fructose-specific phosphotransferase system IIA component</fullName>
    </submittedName>
</protein>
<organism evidence="7 8">
    <name type="scientific">Pectinatus haikarae</name>
    <dbReference type="NCBI Taxonomy" id="349096"/>
    <lineage>
        <taxon>Bacteria</taxon>
        <taxon>Bacillati</taxon>
        <taxon>Bacillota</taxon>
        <taxon>Negativicutes</taxon>
        <taxon>Selenomonadales</taxon>
        <taxon>Selenomonadaceae</taxon>
        <taxon>Pectinatus</taxon>
    </lineage>
</organism>
<dbReference type="InterPro" id="IPR051541">
    <property type="entry name" value="PTS_SugarTrans_NitroReg"/>
</dbReference>
<dbReference type="NCBIfam" id="TIGR00848">
    <property type="entry name" value="fruA"/>
    <property type="match status" value="1"/>
</dbReference>
<reference evidence="7 8" key="1">
    <citation type="submission" date="2023-07" db="EMBL/GenBank/DDBJ databases">
        <title>Genomic Encyclopedia of Type Strains, Phase IV (KMG-IV): sequencing the most valuable type-strain genomes for metagenomic binning, comparative biology and taxonomic classification.</title>
        <authorList>
            <person name="Goeker M."/>
        </authorList>
    </citation>
    <scope>NUCLEOTIDE SEQUENCE [LARGE SCALE GENOMIC DNA]</scope>
    <source>
        <strain evidence="7 8">DSM 16980</strain>
    </source>
</reference>
<evidence type="ECO:0000313" key="7">
    <source>
        <dbReference type="EMBL" id="MDQ0204627.1"/>
    </source>
</evidence>
<dbReference type="InterPro" id="IPR016152">
    <property type="entry name" value="PTrfase/Anion_transptr"/>
</dbReference>
<evidence type="ECO:0000256" key="3">
    <source>
        <dbReference type="ARBA" id="ARBA00022597"/>
    </source>
</evidence>
<accession>A0ABT9YBM7</accession>
<dbReference type="SUPFAM" id="SSF55804">
    <property type="entry name" value="Phoshotransferase/anion transport protein"/>
    <property type="match status" value="1"/>
</dbReference>
<evidence type="ECO:0000256" key="1">
    <source>
        <dbReference type="ARBA" id="ARBA00022448"/>
    </source>
</evidence>
<keyword evidence="5" id="KW-0598">Phosphotransferase system</keyword>
<comment type="caution">
    <text evidence="7">The sequence shown here is derived from an EMBL/GenBank/DDBJ whole genome shotgun (WGS) entry which is preliminary data.</text>
</comment>
<proteinExistence type="predicted"/>
<dbReference type="CDD" id="cd00211">
    <property type="entry name" value="PTS_IIA_fru"/>
    <property type="match status" value="1"/>
</dbReference>
<sequence>MDITAVIKKDNIIFNLEGKNKTDAITQLAQCLLKNRVITDLNGFVADVLKREEEFSTGIGFGLAIPHAKSVYVTKTAVAVGKLNTAIGYNTADNEKVKLLFLIAVPEKGGNEHLNILSQLSRKFMDESFRHRLDLARNSEEIIRCLMDN</sequence>
<dbReference type="PROSITE" id="PS00372">
    <property type="entry name" value="PTS_EIIA_TYPE_2_HIS"/>
    <property type="match status" value="1"/>
</dbReference>
<keyword evidence="8" id="KW-1185">Reference proteome</keyword>
<keyword evidence="3" id="KW-0762">Sugar transport</keyword>
<keyword evidence="2" id="KW-0597">Phosphoprotein</keyword>
<evidence type="ECO:0000313" key="8">
    <source>
        <dbReference type="Proteomes" id="UP001239167"/>
    </source>
</evidence>
<evidence type="ECO:0000256" key="2">
    <source>
        <dbReference type="ARBA" id="ARBA00022553"/>
    </source>
</evidence>
<keyword evidence="4" id="KW-0808">Transferase</keyword>
<dbReference type="Gene3D" id="3.40.930.10">
    <property type="entry name" value="Mannitol-specific EII, Chain A"/>
    <property type="match status" value="1"/>
</dbReference>
<dbReference type="Pfam" id="PF00359">
    <property type="entry name" value="PTS_EIIA_2"/>
    <property type="match status" value="1"/>
</dbReference>
<dbReference type="Proteomes" id="UP001239167">
    <property type="component" value="Unassembled WGS sequence"/>
</dbReference>
<keyword evidence="1" id="KW-0813">Transport</keyword>
<name>A0ABT9YBM7_9FIRM</name>
<dbReference type="PROSITE" id="PS51094">
    <property type="entry name" value="PTS_EIIA_TYPE_2"/>
    <property type="match status" value="1"/>
</dbReference>
<gene>
    <name evidence="7" type="ORF">J2S01_002359</name>
</gene>
<dbReference type="InterPro" id="IPR002178">
    <property type="entry name" value="PTS_EIIA_type-2_dom"/>
</dbReference>
<feature type="domain" description="PTS EIIA type-2" evidence="6">
    <location>
        <begin position="5"/>
        <end position="149"/>
    </location>
</feature>